<dbReference type="PROSITE" id="PS51098">
    <property type="entry name" value="PTS_EIIB_TYPE_1"/>
    <property type="match status" value="1"/>
</dbReference>
<dbReference type="Pfam" id="PF00367">
    <property type="entry name" value="PTS_EIIB"/>
    <property type="match status" value="1"/>
</dbReference>
<feature type="transmembrane region" description="Helical" evidence="12">
    <location>
        <begin position="146"/>
        <end position="166"/>
    </location>
</feature>
<reference evidence="15" key="1">
    <citation type="submission" date="2022-03" db="EMBL/GenBank/DDBJ databases">
        <title>First case of bacteraemia caused by Dielma fastidiosa in a patient hospitalised with diverticulitis.</title>
        <authorList>
            <person name="Forman-Ankjaer B."/>
            <person name="Hvid-Jensen F."/>
            <person name="Kobel C.M."/>
            <person name="Greve T."/>
        </authorList>
    </citation>
    <scope>NUCLEOTIDE SEQUENCE</scope>
    <source>
        <strain evidence="15">AUH_DF_2021</strain>
    </source>
</reference>
<feature type="transmembrane region" description="Helical" evidence="12">
    <location>
        <begin position="178"/>
        <end position="201"/>
    </location>
</feature>
<dbReference type="PROSITE" id="PS51103">
    <property type="entry name" value="PTS_EIIC_TYPE_1"/>
    <property type="match status" value="1"/>
</dbReference>
<keyword evidence="10 12" id="KW-0472">Membrane</keyword>
<evidence type="ECO:0000256" key="12">
    <source>
        <dbReference type="SAM" id="Phobius"/>
    </source>
</evidence>
<evidence type="ECO:0000256" key="10">
    <source>
        <dbReference type="ARBA" id="ARBA00023136"/>
    </source>
</evidence>
<feature type="transmembrane region" description="Helical" evidence="12">
    <location>
        <begin position="352"/>
        <end position="371"/>
    </location>
</feature>
<keyword evidence="5" id="KW-0808">Transferase</keyword>
<evidence type="ECO:0000259" key="14">
    <source>
        <dbReference type="PROSITE" id="PS51103"/>
    </source>
</evidence>
<feature type="transmembrane region" description="Helical" evidence="12">
    <location>
        <begin position="283"/>
        <end position="308"/>
    </location>
</feature>
<evidence type="ECO:0000256" key="1">
    <source>
        <dbReference type="ARBA" id="ARBA00004651"/>
    </source>
</evidence>
<dbReference type="RefSeq" id="WP_320884070.1">
    <property type="nucleotide sequence ID" value="NZ_BAABZA010000002.1"/>
</dbReference>
<protein>
    <submittedName>
        <fullName evidence="15">PTS transporter subunit EIIC</fullName>
    </submittedName>
</protein>
<evidence type="ECO:0000256" key="3">
    <source>
        <dbReference type="ARBA" id="ARBA00022475"/>
    </source>
</evidence>
<dbReference type="GO" id="GO:0090589">
    <property type="term" value="F:protein-phosphocysteine-trehalose phosphotransferase system transporter activity"/>
    <property type="evidence" value="ECO:0007669"/>
    <property type="project" value="TreeGrafter"/>
</dbReference>
<feature type="transmembrane region" description="Helical" evidence="12">
    <location>
        <begin position="105"/>
        <end position="134"/>
    </location>
</feature>
<feature type="transmembrane region" description="Helical" evidence="12">
    <location>
        <begin position="245"/>
        <end position="271"/>
    </location>
</feature>
<evidence type="ECO:0000256" key="4">
    <source>
        <dbReference type="ARBA" id="ARBA00022597"/>
    </source>
</evidence>
<comment type="caution">
    <text evidence="15">The sequence shown here is derived from an EMBL/GenBank/DDBJ whole genome shotgun (WGS) entry which is preliminary data.</text>
</comment>
<keyword evidence="9 12" id="KW-1133">Transmembrane helix</keyword>
<dbReference type="InterPro" id="IPR036878">
    <property type="entry name" value="Glu_permease_IIB"/>
</dbReference>
<keyword evidence="6" id="KW-0598">Phosphotransferase system</keyword>
<dbReference type="GO" id="GO:0008982">
    <property type="term" value="F:protein-N(PI)-phosphohistidine-sugar phosphotransferase activity"/>
    <property type="evidence" value="ECO:0007669"/>
    <property type="project" value="InterPro"/>
</dbReference>
<evidence type="ECO:0000256" key="6">
    <source>
        <dbReference type="ARBA" id="ARBA00022683"/>
    </source>
</evidence>
<feature type="transmembrane region" description="Helical" evidence="12">
    <location>
        <begin position="213"/>
        <end position="233"/>
    </location>
</feature>
<sequence>MNFKETAPKIIEYLGGKENIKTHTHCMTRLRFVLNDDAKADEEALKGLKGVKGIVKQGGMFQVIIGVEVEQLYNEILPLLPDAEAAPVVEDLNADDKKESKMNQIFAFISGCITPTLPVLIGSGLISAILALLLNFNVLTNESSTYILLNALANAAYSYLPVMVAFAGARRLKTNEYVAAFIMLALCSAAVTGVEGLSIFGIPLMSVKYTSNIVPALLMVPVMSVLDKAILKVTPNAIKSIIRPFALAMIMFPITLLVLGPIGTIVGSALAQFCIWVTSFGGLSMAILSALHPLLVMVGMHTIITPLIVNEITAVGSSLLFSKALAANLAIAGAALAVGIKAKKAENKEVGISTGITALLSVTEPALYGVLIRMKKPLISAIIASAITGVFIGIFDIRAYATASCSFLTLPIFMGGSMSNFYLACAAAVMATVLGFVITWIIGFDED</sequence>
<gene>
    <name evidence="15" type="ORF">MQE39_13255</name>
</gene>
<feature type="transmembrane region" description="Helical" evidence="12">
    <location>
        <begin position="320"/>
        <end position="340"/>
    </location>
</feature>
<evidence type="ECO:0000256" key="2">
    <source>
        <dbReference type="ARBA" id="ARBA00022448"/>
    </source>
</evidence>
<dbReference type="FunFam" id="3.30.1360.60:FF:000001">
    <property type="entry name" value="PTS system glucose-specific IIBC component PtsG"/>
    <property type="match status" value="1"/>
</dbReference>
<evidence type="ECO:0000256" key="11">
    <source>
        <dbReference type="PROSITE-ProRule" id="PRU00421"/>
    </source>
</evidence>
<evidence type="ECO:0000259" key="13">
    <source>
        <dbReference type="PROSITE" id="PS51098"/>
    </source>
</evidence>
<evidence type="ECO:0000256" key="7">
    <source>
        <dbReference type="ARBA" id="ARBA00022692"/>
    </source>
</evidence>
<dbReference type="GO" id="GO:0005886">
    <property type="term" value="C:plasma membrane"/>
    <property type="evidence" value="ECO:0007669"/>
    <property type="project" value="UniProtKB-SubCell"/>
</dbReference>
<organism evidence="15 16">
    <name type="scientific">Dielma fastidiosa</name>
    <dbReference type="NCBI Taxonomy" id="1034346"/>
    <lineage>
        <taxon>Bacteria</taxon>
        <taxon>Bacillati</taxon>
        <taxon>Bacillota</taxon>
        <taxon>Erysipelotrichia</taxon>
        <taxon>Erysipelotrichales</taxon>
        <taxon>Erysipelotrichaceae</taxon>
        <taxon>Dielma</taxon>
    </lineage>
</organism>
<evidence type="ECO:0000256" key="9">
    <source>
        <dbReference type="ARBA" id="ARBA00022989"/>
    </source>
</evidence>
<proteinExistence type="predicted"/>
<dbReference type="Proteomes" id="UP001276902">
    <property type="component" value="Unassembled WGS sequence"/>
</dbReference>
<dbReference type="InterPro" id="IPR050558">
    <property type="entry name" value="PTS_Sugar-Specific_Components"/>
</dbReference>
<feature type="active site" description="Phosphocysteine intermediate; for EIIB activity" evidence="11">
    <location>
        <position position="26"/>
    </location>
</feature>
<comment type="subcellular location">
    <subcellularLocation>
        <location evidence="1">Cell membrane</location>
        <topology evidence="1">Multi-pass membrane protein</topology>
    </subcellularLocation>
</comment>
<evidence type="ECO:0000313" key="16">
    <source>
        <dbReference type="Proteomes" id="UP001276902"/>
    </source>
</evidence>
<feature type="transmembrane region" description="Helical" evidence="12">
    <location>
        <begin position="421"/>
        <end position="444"/>
    </location>
</feature>
<dbReference type="PANTHER" id="PTHR30175:SF1">
    <property type="entry name" value="PTS SYSTEM ARBUTIN-, CELLOBIOSE-, AND SALICIN-SPECIFIC EIIBC COMPONENT-RELATED"/>
    <property type="match status" value="1"/>
</dbReference>
<evidence type="ECO:0000256" key="8">
    <source>
        <dbReference type="ARBA" id="ARBA00022777"/>
    </source>
</evidence>
<dbReference type="SUPFAM" id="SSF55604">
    <property type="entry name" value="Glucose permease domain IIB"/>
    <property type="match status" value="1"/>
</dbReference>
<evidence type="ECO:0000256" key="5">
    <source>
        <dbReference type="ARBA" id="ARBA00022679"/>
    </source>
</evidence>
<keyword evidence="7 12" id="KW-0812">Transmembrane</keyword>
<feature type="transmembrane region" description="Helical" evidence="12">
    <location>
        <begin position="378"/>
        <end position="401"/>
    </location>
</feature>
<keyword evidence="3" id="KW-1003">Cell membrane</keyword>
<evidence type="ECO:0000313" key="15">
    <source>
        <dbReference type="EMBL" id="MDY5169081.1"/>
    </source>
</evidence>
<dbReference type="GO" id="GO:0009401">
    <property type="term" value="P:phosphoenolpyruvate-dependent sugar phosphotransferase system"/>
    <property type="evidence" value="ECO:0007669"/>
    <property type="project" value="UniProtKB-KW"/>
</dbReference>
<dbReference type="Pfam" id="PF02378">
    <property type="entry name" value="PTS_EIIC"/>
    <property type="match status" value="1"/>
</dbReference>
<keyword evidence="4" id="KW-0762">Sugar transport</keyword>
<name>A0AB35UQ26_9FIRM</name>
<dbReference type="PROSITE" id="PS01035">
    <property type="entry name" value="PTS_EIIB_TYPE_1_CYS"/>
    <property type="match status" value="1"/>
</dbReference>
<dbReference type="InterPro" id="IPR013013">
    <property type="entry name" value="PTS_EIIC_1"/>
</dbReference>
<dbReference type="InterPro" id="IPR018113">
    <property type="entry name" value="PTrfase_EIIB_Cys"/>
</dbReference>
<feature type="domain" description="PTS EIIB type-1" evidence="13">
    <location>
        <begin position="4"/>
        <end position="86"/>
    </location>
</feature>
<dbReference type="AlphaFoldDB" id="A0AB35UQ26"/>
<feature type="domain" description="PTS EIIC type-1" evidence="14">
    <location>
        <begin position="107"/>
        <end position="447"/>
    </location>
</feature>
<dbReference type="InterPro" id="IPR001996">
    <property type="entry name" value="PTS_IIB_1"/>
</dbReference>
<dbReference type="PANTHER" id="PTHR30175">
    <property type="entry name" value="PHOSPHOTRANSFERASE SYSTEM TRANSPORT PROTEIN"/>
    <property type="match status" value="1"/>
</dbReference>
<dbReference type="InterPro" id="IPR003352">
    <property type="entry name" value="PTS_EIIC"/>
</dbReference>
<dbReference type="EMBL" id="JALDAW010000022">
    <property type="protein sequence ID" value="MDY5169081.1"/>
    <property type="molecule type" value="Genomic_DNA"/>
</dbReference>
<accession>A0AB35UQ26</accession>
<dbReference type="GO" id="GO:0016301">
    <property type="term" value="F:kinase activity"/>
    <property type="evidence" value="ECO:0007669"/>
    <property type="project" value="UniProtKB-KW"/>
</dbReference>
<dbReference type="CDD" id="cd00212">
    <property type="entry name" value="PTS_IIB_glc"/>
    <property type="match status" value="1"/>
</dbReference>
<dbReference type="Gene3D" id="3.30.1360.60">
    <property type="entry name" value="Glucose permease domain IIB"/>
    <property type="match status" value="1"/>
</dbReference>
<dbReference type="GO" id="GO:0015771">
    <property type="term" value="P:trehalose transport"/>
    <property type="evidence" value="ECO:0007669"/>
    <property type="project" value="TreeGrafter"/>
</dbReference>
<keyword evidence="8" id="KW-0418">Kinase</keyword>
<keyword evidence="2" id="KW-0813">Transport</keyword>